<dbReference type="EMBL" id="VICG01000002">
    <property type="protein sequence ID" value="KAA8575665.1"/>
    <property type="molecule type" value="Genomic_DNA"/>
</dbReference>
<evidence type="ECO:0000313" key="2">
    <source>
        <dbReference type="EMBL" id="KAA8575665.1"/>
    </source>
</evidence>
<evidence type="ECO:0000313" key="3">
    <source>
        <dbReference type="Proteomes" id="UP000322873"/>
    </source>
</evidence>
<dbReference type="AlphaFoldDB" id="A0A5M9K9U3"/>
<comment type="caution">
    <text evidence="2">The sequence shown here is derived from an EMBL/GenBank/DDBJ whole genome shotgun (WGS) entry which is preliminary data.</text>
</comment>
<keyword evidence="3" id="KW-1185">Reference proteome</keyword>
<proteinExistence type="predicted"/>
<feature type="region of interest" description="Disordered" evidence="1">
    <location>
        <begin position="1"/>
        <end position="21"/>
    </location>
</feature>
<protein>
    <submittedName>
        <fullName evidence="2">Uncharacterized protein</fullName>
    </submittedName>
</protein>
<evidence type="ECO:0000256" key="1">
    <source>
        <dbReference type="SAM" id="MobiDB-lite"/>
    </source>
</evidence>
<sequence>MFLFSYPAQPSSETRRDETLGAKQENGYKCIANQYPYAQKVRGHIKVPNFPSGGQWLEQHTKSKIRD</sequence>
<name>A0A5M9K9U3_MONFR</name>
<gene>
    <name evidence="2" type="ORF">EYC84_004782</name>
</gene>
<dbReference type="Proteomes" id="UP000322873">
    <property type="component" value="Unassembled WGS sequence"/>
</dbReference>
<accession>A0A5M9K9U3</accession>
<organism evidence="2 3">
    <name type="scientific">Monilinia fructicola</name>
    <name type="common">Brown rot fungus</name>
    <name type="synonym">Ciboria fructicola</name>
    <dbReference type="NCBI Taxonomy" id="38448"/>
    <lineage>
        <taxon>Eukaryota</taxon>
        <taxon>Fungi</taxon>
        <taxon>Dikarya</taxon>
        <taxon>Ascomycota</taxon>
        <taxon>Pezizomycotina</taxon>
        <taxon>Leotiomycetes</taxon>
        <taxon>Helotiales</taxon>
        <taxon>Sclerotiniaceae</taxon>
        <taxon>Monilinia</taxon>
    </lineage>
</organism>
<reference evidence="2 3" key="1">
    <citation type="submission" date="2019-06" db="EMBL/GenBank/DDBJ databases">
        <title>Genome Sequence of the Brown Rot Fungal Pathogen Monilinia fructicola.</title>
        <authorList>
            <person name="De Miccolis Angelini R.M."/>
            <person name="Landi L."/>
            <person name="Abate D."/>
            <person name="Pollastro S."/>
            <person name="Romanazzi G."/>
            <person name="Faretra F."/>
        </authorList>
    </citation>
    <scope>NUCLEOTIDE SEQUENCE [LARGE SCALE GENOMIC DNA]</scope>
    <source>
        <strain evidence="2 3">Mfrc123</strain>
    </source>
</reference>